<evidence type="ECO:0000313" key="3">
    <source>
        <dbReference type="Proteomes" id="UP000255334"/>
    </source>
</evidence>
<accession>A0A370WZB7</accession>
<feature type="transmembrane region" description="Helical" evidence="1">
    <location>
        <begin position="274"/>
        <end position="292"/>
    </location>
</feature>
<dbReference type="OrthoDB" id="5959274at2"/>
<keyword evidence="3" id="KW-1185">Reference proteome</keyword>
<feature type="transmembrane region" description="Helical" evidence="1">
    <location>
        <begin position="421"/>
        <end position="439"/>
    </location>
</feature>
<dbReference type="Proteomes" id="UP000255334">
    <property type="component" value="Unassembled WGS sequence"/>
</dbReference>
<reference evidence="2 3" key="1">
    <citation type="submission" date="2018-07" db="EMBL/GenBank/DDBJ databases">
        <title>Dyella monticola sp. nov. and Dyella psychrodurans sp. nov. isolated from monsoon evergreen broad-leaved forest soil of Dinghu Mountain, China.</title>
        <authorList>
            <person name="Gao Z."/>
            <person name="Qiu L."/>
        </authorList>
    </citation>
    <scope>NUCLEOTIDE SEQUENCE [LARGE SCALE GENOMIC DNA]</scope>
    <source>
        <strain evidence="2 3">4MSK11</strain>
    </source>
</reference>
<feature type="transmembrane region" description="Helical" evidence="1">
    <location>
        <begin position="111"/>
        <end position="129"/>
    </location>
</feature>
<feature type="transmembrane region" description="Helical" evidence="1">
    <location>
        <begin position="361"/>
        <end position="385"/>
    </location>
</feature>
<gene>
    <name evidence="2" type="ORF">DWU99_17750</name>
</gene>
<sequence length="493" mass="53376">MNAMPMLLMPWRTTVPGMRRIMLGILAALLAGAVYIAVHWHTPNASLGAAVTIGYGEFFVGMLLLSPFLLMAIDARQMRVPRMQRSIMAGLVFYGAVLVAAPSTVLGVVGVNVATVVAVATLGLMLGLSLGLLPRYFAVVMGLSPLLISLLRQYVALPDLSVPGLEIIWAIVAFLIVICRVCWWHHVRAADPYRGSFAKPMVLYTRGTTQVGWSGWSNWGRSYDVARQIRSQPQWMQPVAELRKSGPTYPRHSLRIALGGWLLPKTWGSICRQWFVVLVPLAAVIMLLKIAYGYRVLRVFIALEHSLTLGAWVWLGGFGGAGLSLVVVLLLHQRWSKTNAELPLLALLPGLGRGSVLIRHLLGASLGRVLGIQFVLTVVLVLTAFAKHVDSASLCILLLGQVAGSGFVAAFALAYVGGRSLPIGSVAAVAAACFTLIGFDNVCMPFFSAAPVVGMLPRIMLMAAWVVLIGALAWIGQRGWRGLQRRPHPFLPN</sequence>
<feature type="transmembrane region" description="Helical" evidence="1">
    <location>
        <begin position="459"/>
        <end position="476"/>
    </location>
</feature>
<feature type="transmembrane region" description="Helical" evidence="1">
    <location>
        <begin position="87"/>
        <end position="105"/>
    </location>
</feature>
<feature type="transmembrane region" description="Helical" evidence="1">
    <location>
        <begin position="58"/>
        <end position="75"/>
    </location>
</feature>
<organism evidence="2 3">
    <name type="scientific">Dyella psychrodurans</name>
    <dbReference type="NCBI Taxonomy" id="1927960"/>
    <lineage>
        <taxon>Bacteria</taxon>
        <taxon>Pseudomonadati</taxon>
        <taxon>Pseudomonadota</taxon>
        <taxon>Gammaproteobacteria</taxon>
        <taxon>Lysobacterales</taxon>
        <taxon>Rhodanobacteraceae</taxon>
        <taxon>Dyella</taxon>
    </lineage>
</organism>
<dbReference type="EMBL" id="QRBF01000007">
    <property type="protein sequence ID" value="RDS81508.1"/>
    <property type="molecule type" value="Genomic_DNA"/>
</dbReference>
<keyword evidence="1" id="KW-1133">Transmembrane helix</keyword>
<name>A0A370WZB7_9GAMM</name>
<dbReference type="RefSeq" id="WP_115479411.1">
    <property type="nucleotide sequence ID" value="NZ_QRBF01000007.1"/>
</dbReference>
<comment type="caution">
    <text evidence="2">The sequence shown here is derived from an EMBL/GenBank/DDBJ whole genome shotgun (WGS) entry which is preliminary data.</text>
</comment>
<feature type="transmembrane region" description="Helical" evidence="1">
    <location>
        <begin position="391"/>
        <end position="414"/>
    </location>
</feature>
<dbReference type="AlphaFoldDB" id="A0A370WZB7"/>
<keyword evidence="1" id="KW-0472">Membrane</keyword>
<evidence type="ECO:0000256" key="1">
    <source>
        <dbReference type="SAM" id="Phobius"/>
    </source>
</evidence>
<proteinExistence type="predicted"/>
<feature type="transmembrane region" description="Helical" evidence="1">
    <location>
        <begin position="136"/>
        <end position="155"/>
    </location>
</feature>
<feature type="transmembrane region" description="Helical" evidence="1">
    <location>
        <begin position="312"/>
        <end position="331"/>
    </location>
</feature>
<keyword evidence="1" id="KW-0812">Transmembrane</keyword>
<protein>
    <submittedName>
        <fullName evidence="2">Uncharacterized protein</fullName>
    </submittedName>
</protein>
<feature type="transmembrane region" description="Helical" evidence="1">
    <location>
        <begin position="167"/>
        <end position="184"/>
    </location>
</feature>
<evidence type="ECO:0000313" key="2">
    <source>
        <dbReference type="EMBL" id="RDS81508.1"/>
    </source>
</evidence>